<dbReference type="AlphaFoldDB" id="A0A517PRN8"/>
<organism evidence="3 4">
    <name type="scientific">Gimesia chilikensis</name>
    <dbReference type="NCBI Taxonomy" id="2605989"/>
    <lineage>
        <taxon>Bacteria</taxon>
        <taxon>Pseudomonadati</taxon>
        <taxon>Planctomycetota</taxon>
        <taxon>Planctomycetia</taxon>
        <taxon>Planctomycetales</taxon>
        <taxon>Planctomycetaceae</taxon>
        <taxon>Gimesia</taxon>
    </lineage>
</organism>
<keyword evidence="4" id="KW-1185">Reference proteome</keyword>
<dbReference type="RefSeq" id="WP_145187236.1">
    <property type="nucleotide sequence ID" value="NZ_CP036266.1"/>
</dbReference>
<reference evidence="3 4" key="1">
    <citation type="submission" date="2019-02" db="EMBL/GenBank/DDBJ databases">
        <title>Deep-cultivation of Planctomycetes and their phenomic and genomic characterization uncovers novel biology.</title>
        <authorList>
            <person name="Wiegand S."/>
            <person name="Jogler M."/>
            <person name="Boedeker C."/>
            <person name="Pinto D."/>
            <person name="Vollmers J."/>
            <person name="Rivas-Marin E."/>
            <person name="Kohn T."/>
            <person name="Peeters S.H."/>
            <person name="Heuer A."/>
            <person name="Rast P."/>
            <person name="Oberbeckmann S."/>
            <person name="Bunk B."/>
            <person name="Jeske O."/>
            <person name="Meyerdierks A."/>
            <person name="Storesund J.E."/>
            <person name="Kallscheuer N."/>
            <person name="Luecker S."/>
            <person name="Lage O.M."/>
            <person name="Pohl T."/>
            <person name="Merkel B.J."/>
            <person name="Hornburger P."/>
            <person name="Mueller R.-W."/>
            <person name="Bruemmer F."/>
            <person name="Labrenz M."/>
            <person name="Spormann A.M."/>
            <person name="Op den Camp H."/>
            <person name="Overmann J."/>
            <person name="Amann R."/>
            <person name="Jetten M.S.M."/>
            <person name="Mascher T."/>
            <person name="Medema M.H."/>
            <person name="Devos D.P."/>
            <person name="Kaster A.-K."/>
            <person name="Ovreas L."/>
            <person name="Rohde M."/>
            <person name="Galperin M.Y."/>
            <person name="Jogler C."/>
        </authorList>
    </citation>
    <scope>NUCLEOTIDE SEQUENCE [LARGE SCALE GENOMIC DNA]</scope>
    <source>
        <strain evidence="3 4">HG66A1</strain>
    </source>
</reference>
<dbReference type="OrthoDB" id="292200at2"/>
<proteinExistence type="predicted"/>
<dbReference type="EMBL" id="CP036266">
    <property type="protein sequence ID" value="QDT22029.1"/>
    <property type="molecule type" value="Genomic_DNA"/>
</dbReference>
<accession>A0A517PRN8</accession>
<evidence type="ECO:0000256" key="2">
    <source>
        <dbReference type="SAM" id="MobiDB-lite"/>
    </source>
</evidence>
<dbReference type="Proteomes" id="UP000320421">
    <property type="component" value="Chromosome"/>
</dbReference>
<name>A0A517PRN8_9PLAN</name>
<sequence length="422" mass="46337">MQESTFNNPNGNNGPHFAVEGDSSRLHSRMTLELIVTDPDVCSELRAHEKDDERNRYALAALRIGVHAMRQATGVIDATSVRDEVSQMLHSLREVLAEHSVQCTGGISNSLKGYFDPESGQLTQRLDRLVKRDGELDELLNRHLGEDASTVAQTLAAHVGDQSPLFKMLSPEQANGLLASLKEVIGLALQSQRDQIVKNFSLDDKTSALSRLLTEVTDANGKLRKGLADDVAEVRNEFSLDNEEGALTRLVNRVEKAQEQISDQFSQDNEDSAMSRMAKLLETVNGTVKGSLTLDDEASPLSLLRRQLLEVIGQIEKSNTEFHTEIRETVATLKARKLEKARGTRHGDDFQDAVGEYVEADARNRGDVCERTTSTVGRIPRSKTGDFVLTMGPESVAAGGAITIEAKQEQGYDLKSVLEEIG</sequence>
<evidence type="ECO:0000313" key="3">
    <source>
        <dbReference type="EMBL" id="QDT22029.1"/>
    </source>
</evidence>
<evidence type="ECO:0000256" key="1">
    <source>
        <dbReference type="SAM" id="Coils"/>
    </source>
</evidence>
<feature type="region of interest" description="Disordered" evidence="2">
    <location>
        <begin position="1"/>
        <end position="21"/>
    </location>
</feature>
<evidence type="ECO:0000313" key="4">
    <source>
        <dbReference type="Proteomes" id="UP000320421"/>
    </source>
</evidence>
<gene>
    <name evidence="3" type="ORF">HG66A1_38350</name>
</gene>
<keyword evidence="1" id="KW-0175">Coiled coil</keyword>
<protein>
    <submittedName>
        <fullName evidence="3">Uncharacterized protein</fullName>
    </submittedName>
</protein>
<feature type="coiled-coil region" evidence="1">
    <location>
        <begin position="240"/>
        <end position="267"/>
    </location>
</feature>